<evidence type="ECO:0008006" key="6">
    <source>
        <dbReference type="Google" id="ProtNLM"/>
    </source>
</evidence>
<evidence type="ECO:0000259" key="2">
    <source>
        <dbReference type="Pfam" id="PF00823"/>
    </source>
</evidence>
<feature type="domain" description="PPE-PPW subfamily C-terminal" evidence="3">
    <location>
        <begin position="340"/>
        <end position="385"/>
    </location>
</feature>
<sequence length="392" mass="39480">MLGEPLWSSLPPEVPSTLLSTGPGPGPLLASAQALRALSITQASTAEELAQTMGDVSSGAWQGPSADDCVAAHLPHQAWLEQTAVDFAQAADQHEVAATAYMSALTAMPTMGELAANHVAHAVLTGTNIFGVNAIPIAANEADYVRMWGQAATTMEIYQAVSTAALASIPPITSAPVIVQSGVGAASNLGAIATQPGAVVIGAIWELLSEALTAIWDVIGLLMEDLWELGGGVEIALFLEKLIDFIGWLVETPEALVAVVMLDSTVGVGLAGGVAPTSVVSTGVSLPLGVGIPGSVNYLSQVEADFVNTTTADGLTTSNNNEASTKLHVPPSNVVSAVAVSDHGGGMVGFAGTAPSPTAAGASGLATLDSGFNGSPQVPLLPTTWEVSMSSG</sequence>
<dbReference type="InterPro" id="IPR038332">
    <property type="entry name" value="PPE_sf"/>
</dbReference>
<comment type="similarity">
    <text evidence="1">Belongs to the mycobacterial PPE family.</text>
</comment>
<proteinExistence type="inferred from homology"/>
<dbReference type="GO" id="GO:0052572">
    <property type="term" value="P:response to host immune response"/>
    <property type="evidence" value="ECO:0007669"/>
    <property type="project" value="TreeGrafter"/>
</dbReference>
<dbReference type="AlphaFoldDB" id="A0A0I9VIX3"/>
<evidence type="ECO:0000313" key="5">
    <source>
        <dbReference type="Proteomes" id="UP000036334"/>
    </source>
</evidence>
<evidence type="ECO:0000259" key="3">
    <source>
        <dbReference type="Pfam" id="PF18878"/>
    </source>
</evidence>
<dbReference type="SUPFAM" id="SSF140459">
    <property type="entry name" value="PE/PPE dimer-like"/>
    <property type="match status" value="1"/>
</dbReference>
<dbReference type="Pfam" id="PF00823">
    <property type="entry name" value="PPE"/>
    <property type="match status" value="1"/>
</dbReference>
<gene>
    <name evidence="4" type="ORF">ABH38_00630</name>
</gene>
<dbReference type="PANTHER" id="PTHR46766:SF1">
    <property type="entry name" value="GLUTAMINE-RICH PROTEIN 2"/>
    <property type="match status" value="1"/>
</dbReference>
<comment type="caution">
    <text evidence="4">The sequence shown here is derived from an EMBL/GenBank/DDBJ whole genome shotgun (WGS) entry which is preliminary data.</text>
</comment>
<dbReference type="RefSeq" id="WP_047313443.1">
    <property type="nucleotide sequence ID" value="NZ_LDPQ01000001.1"/>
</dbReference>
<organism evidence="4 5">
    <name type="scientific">Mycobacterium haemophilum</name>
    <dbReference type="NCBI Taxonomy" id="29311"/>
    <lineage>
        <taxon>Bacteria</taxon>
        <taxon>Bacillati</taxon>
        <taxon>Actinomycetota</taxon>
        <taxon>Actinomycetes</taxon>
        <taxon>Mycobacteriales</taxon>
        <taxon>Mycobacteriaceae</taxon>
        <taxon>Mycobacterium</taxon>
    </lineage>
</organism>
<dbReference type="EMBL" id="LDPR01000001">
    <property type="protein sequence ID" value="KLO39243.1"/>
    <property type="molecule type" value="Genomic_DNA"/>
</dbReference>
<feature type="domain" description="PPE" evidence="2">
    <location>
        <begin position="7"/>
        <end position="169"/>
    </location>
</feature>
<accession>A0A0I9VIX3</accession>
<evidence type="ECO:0000313" key="4">
    <source>
        <dbReference type="EMBL" id="KLO39243.1"/>
    </source>
</evidence>
<protein>
    <recommendedName>
        <fullName evidence="6">PPE family domain-containing protein</fullName>
    </recommendedName>
</protein>
<dbReference type="PATRIC" id="fig|29311.18.peg.135"/>
<dbReference type="InterPro" id="IPR043641">
    <property type="entry name" value="PPE-PPW_C"/>
</dbReference>
<keyword evidence="5" id="KW-1185">Reference proteome</keyword>
<reference evidence="4 5" key="1">
    <citation type="submission" date="2015-05" db="EMBL/GenBank/DDBJ databases">
        <title>Genome sequence of Mycobacterium haemophilum.</title>
        <authorList>
            <person name="Greninger A.L."/>
            <person name="Cunningham G."/>
            <person name="Miller S."/>
        </authorList>
    </citation>
    <scope>NUCLEOTIDE SEQUENCE [LARGE SCALE GENOMIC DNA]</scope>
    <source>
        <strain evidence="5">UC1</strain>
    </source>
</reference>
<dbReference type="Proteomes" id="UP000036334">
    <property type="component" value="Unassembled WGS sequence"/>
</dbReference>
<evidence type="ECO:0000256" key="1">
    <source>
        <dbReference type="ARBA" id="ARBA00010652"/>
    </source>
</evidence>
<dbReference type="InterPro" id="IPR000030">
    <property type="entry name" value="PPE_dom"/>
</dbReference>
<dbReference type="PANTHER" id="PTHR46766">
    <property type="entry name" value="GLUTAMINE-RICH PROTEIN 2"/>
    <property type="match status" value="1"/>
</dbReference>
<dbReference type="Gene3D" id="1.20.1260.20">
    <property type="entry name" value="PPE superfamily"/>
    <property type="match status" value="1"/>
</dbReference>
<name>A0A0I9VIX3_9MYCO</name>
<dbReference type="Pfam" id="PF18878">
    <property type="entry name" value="PPE-PPW"/>
    <property type="match status" value="1"/>
</dbReference>